<accession>A0ABS8L407</accession>
<gene>
    <name evidence="2" type="ORF">LN473_00375</name>
</gene>
<dbReference type="RefSeq" id="WP_074052224.1">
    <property type="nucleotide sequence ID" value="NZ_CP018468.1"/>
</dbReference>
<evidence type="ECO:0000313" key="3">
    <source>
        <dbReference type="Proteomes" id="UP001430544"/>
    </source>
</evidence>
<keyword evidence="3" id="KW-1185">Reference proteome</keyword>
<comment type="caution">
    <text evidence="2">The sequence shown here is derived from an EMBL/GenBank/DDBJ whole genome shotgun (WGS) entry which is preliminary data.</text>
</comment>
<organism evidence="2 3">
    <name type="scientific">Xanthomonas vesicatoria</name>
    <dbReference type="NCBI Taxonomy" id="56460"/>
    <lineage>
        <taxon>Bacteria</taxon>
        <taxon>Pseudomonadati</taxon>
        <taxon>Pseudomonadota</taxon>
        <taxon>Gammaproteobacteria</taxon>
        <taxon>Lysobacterales</taxon>
        <taxon>Lysobacteraceae</taxon>
        <taxon>Xanthomonas</taxon>
    </lineage>
</organism>
<dbReference type="InterPro" id="IPR022280">
    <property type="entry name" value="PRTRC_protein-B"/>
</dbReference>
<name>A0ABS8L407_9XANT</name>
<sequence length="268" mass="29444">MSHLIDTPDAESLKNYMKQNSVAPTHAILFYQRRGRLVLTTAHTVDSHRGTPRIGPGRPMTPEQEASIVAVLMGREADDGSSRVRVMPQNVLHTDGASTTWLQPSVVEPMVLRTGSDAKTVLARWPTLVFHARNRQLYVVALRDDQWPSDDSLVFHCPTGNVWAKTMVCTGTAVLPMGCTPSEIPAWKASFYESAFTHGNHGKTITVPKPKGKGKGKSMGHQANPDPMTYWAARDGVMDAFPSEHLTPLKMTLSEWMSSLVLGENVGD</sequence>
<protein>
    <submittedName>
        <fullName evidence="2">PRTRC system protein B</fullName>
    </submittedName>
</protein>
<reference evidence="2" key="1">
    <citation type="submission" date="2021-11" db="EMBL/GenBank/DDBJ databases">
        <title>Genome resources and taxonomic validation of 89 Xanthomonas strains.</title>
        <authorList>
            <person name="Tambong J.T."/>
        </authorList>
    </citation>
    <scope>NUCLEOTIDE SEQUENCE</scope>
    <source>
        <strain evidence="2">Bv 5-4A</strain>
    </source>
</reference>
<evidence type="ECO:0000256" key="1">
    <source>
        <dbReference type="SAM" id="MobiDB-lite"/>
    </source>
</evidence>
<proteinExistence type="predicted"/>
<dbReference type="NCBIfam" id="TIGR03737">
    <property type="entry name" value="PRTRC_B"/>
    <property type="match status" value="1"/>
</dbReference>
<feature type="region of interest" description="Disordered" evidence="1">
    <location>
        <begin position="202"/>
        <end position="223"/>
    </location>
</feature>
<dbReference type="InterPro" id="IPR032787">
    <property type="entry name" value="Prok-E2_D"/>
</dbReference>
<dbReference type="Proteomes" id="UP001430544">
    <property type="component" value="Unassembled WGS sequence"/>
</dbReference>
<evidence type="ECO:0000313" key="2">
    <source>
        <dbReference type="EMBL" id="MCC8620472.1"/>
    </source>
</evidence>
<dbReference type="EMBL" id="JAJIUN010000001">
    <property type="protein sequence ID" value="MCC8620472.1"/>
    <property type="molecule type" value="Genomic_DNA"/>
</dbReference>
<dbReference type="Pfam" id="PF14460">
    <property type="entry name" value="Prok-E2_D"/>
    <property type="match status" value="1"/>
</dbReference>